<dbReference type="Proteomes" id="UP000000758">
    <property type="component" value="Chromosome"/>
</dbReference>
<dbReference type="EnsemblBacteria" id="ABK76710">
    <property type="protein sequence ID" value="ABK76710"/>
    <property type="gene ID" value="CENSYa_0064"/>
</dbReference>
<name>A0RTP3_CENSY</name>
<evidence type="ECO:0000313" key="1">
    <source>
        <dbReference type="EMBL" id="ABK76710.1"/>
    </source>
</evidence>
<dbReference type="Pfam" id="PF20364">
    <property type="entry name" value="DUF6659"/>
    <property type="match status" value="1"/>
</dbReference>
<gene>
    <name evidence="1" type="ordered locus">CENSYa_0064</name>
</gene>
<sequence>METKGAGLSVYAEKCSRLLEQKEIRFAGIIDEEGSLVSGGFKEGLVPLEGDETRLKSFMEFVSRISIRKEYDASLGPINYLAARRDKAVLVSFPFPVSKVVLLISAEPSVDIERLAGRVVGTFAGVS</sequence>
<proteinExistence type="predicted"/>
<dbReference type="KEGG" id="csy:CENSYa_0064"/>
<dbReference type="EMBL" id="DP000238">
    <property type="protein sequence ID" value="ABK76710.1"/>
    <property type="molecule type" value="Genomic_DNA"/>
</dbReference>
<evidence type="ECO:0000313" key="2">
    <source>
        <dbReference type="Proteomes" id="UP000000758"/>
    </source>
</evidence>
<reference evidence="1 2" key="1">
    <citation type="journal article" date="2006" name="Proc. Natl. Acad. Sci. U.S.A.">
        <title>Genomic analysis of the uncultivated marine crenarchaeote Cenarchaeum symbiosum.</title>
        <authorList>
            <person name="Hallam S.J."/>
            <person name="Konstantinidis K.T."/>
            <person name="Putnam N."/>
            <person name="Schleper C."/>
            <person name="Watanabe Y."/>
            <person name="Sugahara J."/>
            <person name="Preston C."/>
            <person name="de la Torre J."/>
            <person name="Richardson P.M."/>
            <person name="DeLong E.F."/>
        </authorList>
    </citation>
    <scope>NUCLEOTIDE SEQUENCE [LARGE SCALE GENOMIC DNA]</scope>
    <source>
        <strain evidence="2">A</strain>
    </source>
</reference>
<organism evidence="1 2">
    <name type="scientific">Cenarchaeum symbiosum (strain A)</name>
    <dbReference type="NCBI Taxonomy" id="414004"/>
    <lineage>
        <taxon>Archaea</taxon>
        <taxon>Nitrososphaerota</taxon>
        <taxon>Candidatus Cenarchaeales</taxon>
        <taxon>Candidatus Cenarchaeaceae</taxon>
        <taxon>Candidatus Cenarchaeum</taxon>
    </lineage>
</organism>
<dbReference type="STRING" id="414004.CENSYa_0064"/>
<accession>A0RTP3</accession>
<dbReference type="InterPro" id="IPR046600">
    <property type="entry name" value="DUF6659"/>
</dbReference>
<dbReference type="HOGENOM" id="CLU_128582_0_0_2"/>
<dbReference type="AlphaFoldDB" id="A0RTP3"/>
<keyword evidence="2" id="KW-1185">Reference proteome</keyword>
<protein>
    <submittedName>
        <fullName evidence="1">Hypothetical membrane protein</fullName>
    </submittedName>
</protein>
<dbReference type="PATRIC" id="fig|414004.10.peg.54"/>